<keyword evidence="3 4" id="KW-0326">Glycosidase</keyword>
<dbReference type="Pfam" id="PF00295">
    <property type="entry name" value="Glyco_hydro_28"/>
    <property type="match status" value="1"/>
</dbReference>
<dbReference type="STRING" id="1202724.AM493_05955"/>
<proteinExistence type="inferred from homology"/>
<dbReference type="InterPro" id="IPR011050">
    <property type="entry name" value="Pectin_lyase_fold/virulence"/>
</dbReference>
<keyword evidence="2 4" id="KW-0378">Hydrolase</keyword>
<dbReference type="SUPFAM" id="SSF51126">
    <property type="entry name" value="Pectin lyase-like"/>
    <property type="match status" value="1"/>
</dbReference>
<keyword evidence="7" id="KW-1185">Reference proteome</keyword>
<evidence type="ECO:0000256" key="5">
    <source>
        <dbReference type="SAM" id="SignalP"/>
    </source>
</evidence>
<feature type="signal peptide" evidence="5">
    <location>
        <begin position="1"/>
        <end position="21"/>
    </location>
</feature>
<evidence type="ECO:0000313" key="7">
    <source>
        <dbReference type="Proteomes" id="UP000037755"/>
    </source>
</evidence>
<dbReference type="RefSeq" id="WP_054406835.1">
    <property type="nucleotide sequence ID" value="NZ_FOYA01000003.1"/>
</dbReference>
<comment type="caution">
    <text evidence="6">The sequence shown here is derived from an EMBL/GenBank/DDBJ whole genome shotgun (WGS) entry which is preliminary data.</text>
</comment>
<evidence type="ECO:0000256" key="3">
    <source>
        <dbReference type="ARBA" id="ARBA00023295"/>
    </source>
</evidence>
<dbReference type="InterPro" id="IPR051801">
    <property type="entry name" value="GH28_Enzymes"/>
</dbReference>
<comment type="similarity">
    <text evidence="1 4">Belongs to the glycosyl hydrolase 28 family.</text>
</comment>
<accession>A0A0M9VHJ0</accession>
<organism evidence="6 7">
    <name type="scientific">Flavobacterium akiainvivens</name>
    <dbReference type="NCBI Taxonomy" id="1202724"/>
    <lineage>
        <taxon>Bacteria</taxon>
        <taxon>Pseudomonadati</taxon>
        <taxon>Bacteroidota</taxon>
        <taxon>Flavobacteriia</taxon>
        <taxon>Flavobacteriales</taxon>
        <taxon>Flavobacteriaceae</taxon>
        <taxon>Flavobacterium</taxon>
    </lineage>
</organism>
<dbReference type="GO" id="GO:0004650">
    <property type="term" value="F:polygalacturonase activity"/>
    <property type="evidence" value="ECO:0007669"/>
    <property type="project" value="InterPro"/>
</dbReference>
<keyword evidence="5" id="KW-0732">Signal</keyword>
<evidence type="ECO:0000313" key="6">
    <source>
        <dbReference type="EMBL" id="KOS05629.1"/>
    </source>
</evidence>
<protein>
    <submittedName>
        <fullName evidence="6">Polygalacturonase</fullName>
    </submittedName>
</protein>
<name>A0A0M9VHJ0_9FLAO</name>
<dbReference type="PANTHER" id="PTHR31339">
    <property type="entry name" value="PECTIN LYASE-RELATED"/>
    <property type="match status" value="1"/>
</dbReference>
<dbReference type="PATRIC" id="fig|1202724.3.peg.1234"/>
<gene>
    <name evidence="6" type="ORF">AM493_05955</name>
</gene>
<sequence length="475" mass="53410">MKKTVFLKIVAFTLISVFYSACNSTAVPQYTSVAVKAPFAMDSVRLFVYPEKDFNIKEYGAVEGGKVKNTQAIAKAIAACNKAGGGRVIIPNGTWLTGPIHFKSNVNLHLEDNAVITFTDNPNDYLPAVMTSWEGFECYNYSPLLYAFECENIAITGKGSLSPVMDNWRKWFPRPEPHMEALKSLYKMAAEGVPVEKRQMAVGQNNLRPHLIQFNRCKTVLLDGFTIKNSPFWTIHMYMTNGGVVRNLNVEAKGHNNDGIDLEMSRNFLVEDCLFNQGDDAVVIKSGSNQDGWRLDTPSENIVIRNCKITAGHLLLGIGSEISGGIRNVYMHDCVAPNTVHRLFFIKTNHRRGAFVENIYMENIKTGGTLRVLEIDTDVLYQWRTLVPTYEERITRIDGIHMKNIECKSAHLIYELKGDKKLPVKNVEMENVHVATVGDTINPVQFVENLKTENITYDKVDAAAVSELEKYLNNK</sequence>
<dbReference type="Proteomes" id="UP000037755">
    <property type="component" value="Unassembled WGS sequence"/>
</dbReference>
<dbReference type="InterPro" id="IPR000743">
    <property type="entry name" value="Glyco_hydro_28"/>
</dbReference>
<dbReference type="EMBL" id="LIYD01000005">
    <property type="protein sequence ID" value="KOS05629.1"/>
    <property type="molecule type" value="Genomic_DNA"/>
</dbReference>
<evidence type="ECO:0000256" key="4">
    <source>
        <dbReference type="RuleBase" id="RU361169"/>
    </source>
</evidence>
<feature type="chain" id="PRO_5005838940" evidence="5">
    <location>
        <begin position="22"/>
        <end position="475"/>
    </location>
</feature>
<dbReference type="GO" id="GO:0005975">
    <property type="term" value="P:carbohydrate metabolic process"/>
    <property type="evidence" value="ECO:0007669"/>
    <property type="project" value="InterPro"/>
</dbReference>
<evidence type="ECO:0000256" key="2">
    <source>
        <dbReference type="ARBA" id="ARBA00022801"/>
    </source>
</evidence>
<reference evidence="6 7" key="1">
    <citation type="submission" date="2015-08" db="EMBL/GenBank/DDBJ databases">
        <title>Whole genome sequence of Flavobacterium akiainvivens IK-1T, from decaying Wikstroemia oahuensis, an endemic Hawaiian shrub.</title>
        <authorList>
            <person name="Wan X."/>
            <person name="Hou S."/>
            <person name="Saito J."/>
            <person name="Donachie S."/>
        </authorList>
    </citation>
    <scope>NUCLEOTIDE SEQUENCE [LARGE SCALE GENOMIC DNA]</scope>
    <source>
        <strain evidence="6 7">IK-1</strain>
    </source>
</reference>
<dbReference type="AlphaFoldDB" id="A0A0M9VHJ0"/>
<dbReference type="Gene3D" id="2.160.20.10">
    <property type="entry name" value="Single-stranded right-handed beta-helix, Pectin lyase-like"/>
    <property type="match status" value="1"/>
</dbReference>
<evidence type="ECO:0000256" key="1">
    <source>
        <dbReference type="ARBA" id="ARBA00008834"/>
    </source>
</evidence>
<dbReference type="InterPro" id="IPR012334">
    <property type="entry name" value="Pectin_lyas_fold"/>
</dbReference>
<dbReference type="PANTHER" id="PTHR31339:SF9">
    <property type="entry name" value="PLASMIN AND FIBRONECTIN-BINDING PROTEIN A"/>
    <property type="match status" value="1"/>
</dbReference>